<comment type="similarity">
    <text evidence="3">Belongs to the HARBI1 family.</text>
</comment>
<proteinExistence type="inferred from homology"/>
<dbReference type="EMBL" id="GDHF01031757">
    <property type="protein sequence ID" value="JAI20557.1"/>
    <property type="molecule type" value="Transcribed_RNA"/>
</dbReference>
<evidence type="ECO:0000313" key="9">
    <source>
        <dbReference type="EMBL" id="JAI20557.1"/>
    </source>
</evidence>
<dbReference type="GO" id="GO:0004518">
    <property type="term" value="F:nuclease activity"/>
    <property type="evidence" value="ECO:0007669"/>
    <property type="project" value="UniProtKB-KW"/>
</dbReference>
<dbReference type="InterPro" id="IPR027806">
    <property type="entry name" value="HARBI1_dom"/>
</dbReference>
<sequence>MFMFFNAHSFDLEEEPRVIRRRLRDNTNVLDLPNKEFVNQFRVSKEVFKNILLEVAPKMEKRFRSTSIPEMTKLACFFRALAGKYQMNVGTNSYTCVSQGTTSKIVGECLEIFEDSFCGKWICLEMNAKEESETKQAFYRSTKVPNVIGCVDCTHIPIKRPTVEVRHLYQNKIGSFSINTLMICDAKLVVRYVDARTPGEKADEYVWRLSGANAYLKSLYDAGKRNFWIIGDSNLPLQPYLMTPYHNPTETYETIYNEKLLKAQKFVGKCSNTIKNRFRCIADGKAIYYLPEKATKIINVCCAIHNACIFYKDNLEFGETVDMNLNNDNWHSSTEFDSDINATEEALKIRKKLAKSLKHSKD</sequence>
<keyword evidence="5" id="KW-0479">Metal-binding</keyword>
<gene>
    <name evidence="9" type="primary">harbi1_17</name>
    <name evidence="9" type="ORF">c0_g1_i1</name>
</gene>
<dbReference type="GeneID" id="108968353"/>
<dbReference type="PANTHER" id="PTHR22930:SF289">
    <property type="entry name" value="DDE TNP4 DOMAIN-CONTAINING PROTEIN-RELATED"/>
    <property type="match status" value="1"/>
</dbReference>
<evidence type="ECO:0000256" key="4">
    <source>
        <dbReference type="ARBA" id="ARBA00022722"/>
    </source>
</evidence>
<keyword evidence="7" id="KW-0539">Nucleus</keyword>
<comment type="cofactor">
    <cofactor evidence="1">
        <name>a divalent metal cation</name>
        <dbReference type="ChEBI" id="CHEBI:60240"/>
    </cofactor>
</comment>
<dbReference type="PANTHER" id="PTHR22930">
    <property type="match status" value="1"/>
</dbReference>
<feature type="domain" description="DDE Tnp4" evidence="8">
    <location>
        <begin position="151"/>
        <end position="306"/>
    </location>
</feature>
<dbReference type="OrthoDB" id="10062286at2759"/>
<evidence type="ECO:0000256" key="5">
    <source>
        <dbReference type="ARBA" id="ARBA00022723"/>
    </source>
</evidence>
<name>A0A0K8U1G9_BACLA</name>
<evidence type="ECO:0000256" key="7">
    <source>
        <dbReference type="ARBA" id="ARBA00023242"/>
    </source>
</evidence>
<keyword evidence="4" id="KW-0540">Nuclease</keyword>
<dbReference type="GO" id="GO:0005634">
    <property type="term" value="C:nucleus"/>
    <property type="evidence" value="ECO:0007669"/>
    <property type="project" value="UniProtKB-SubCell"/>
</dbReference>
<dbReference type="GO" id="GO:0046872">
    <property type="term" value="F:metal ion binding"/>
    <property type="evidence" value="ECO:0007669"/>
    <property type="project" value="UniProtKB-KW"/>
</dbReference>
<comment type="subcellular location">
    <subcellularLocation>
        <location evidence="2">Nucleus</location>
    </subcellularLocation>
</comment>
<dbReference type="InterPro" id="IPR045249">
    <property type="entry name" value="HARBI1-like"/>
</dbReference>
<dbReference type="GO" id="GO:0016787">
    <property type="term" value="F:hydrolase activity"/>
    <property type="evidence" value="ECO:0007669"/>
    <property type="project" value="UniProtKB-KW"/>
</dbReference>
<dbReference type="AlphaFoldDB" id="A0A0K8U1G9"/>
<evidence type="ECO:0000256" key="2">
    <source>
        <dbReference type="ARBA" id="ARBA00004123"/>
    </source>
</evidence>
<evidence type="ECO:0000259" key="8">
    <source>
        <dbReference type="Pfam" id="PF13359"/>
    </source>
</evidence>
<evidence type="ECO:0000256" key="3">
    <source>
        <dbReference type="ARBA" id="ARBA00006958"/>
    </source>
</evidence>
<organism evidence="9">
    <name type="scientific">Bactrocera latifrons</name>
    <name type="common">Malaysian fruit fly</name>
    <name type="synonym">Chaetodacus latifrons</name>
    <dbReference type="NCBI Taxonomy" id="174628"/>
    <lineage>
        <taxon>Eukaryota</taxon>
        <taxon>Metazoa</taxon>
        <taxon>Ecdysozoa</taxon>
        <taxon>Arthropoda</taxon>
        <taxon>Hexapoda</taxon>
        <taxon>Insecta</taxon>
        <taxon>Pterygota</taxon>
        <taxon>Neoptera</taxon>
        <taxon>Endopterygota</taxon>
        <taxon>Diptera</taxon>
        <taxon>Brachycera</taxon>
        <taxon>Muscomorpha</taxon>
        <taxon>Tephritoidea</taxon>
        <taxon>Tephritidae</taxon>
        <taxon>Bactrocera</taxon>
        <taxon>Bactrocera</taxon>
    </lineage>
</organism>
<evidence type="ECO:0000256" key="1">
    <source>
        <dbReference type="ARBA" id="ARBA00001968"/>
    </source>
</evidence>
<evidence type="ECO:0000256" key="6">
    <source>
        <dbReference type="ARBA" id="ARBA00022801"/>
    </source>
</evidence>
<keyword evidence="6" id="KW-0378">Hydrolase</keyword>
<protein>
    <submittedName>
        <fullName evidence="9">Putative nuclease HARBI1</fullName>
    </submittedName>
</protein>
<reference evidence="9" key="1">
    <citation type="submission" date="2015-06" db="EMBL/GenBank/DDBJ databases">
        <authorList>
            <person name="Hoefler B.C."/>
            <person name="Straight P.D."/>
        </authorList>
    </citation>
    <scope>NUCLEOTIDE SEQUENCE</scope>
</reference>
<accession>A0A0K8U1G9</accession>
<dbReference type="Pfam" id="PF13359">
    <property type="entry name" value="DDE_Tnp_4"/>
    <property type="match status" value="1"/>
</dbReference>